<evidence type="ECO:0000313" key="6">
    <source>
        <dbReference type="EMBL" id="PRR83406.1"/>
    </source>
</evidence>
<dbReference type="PANTHER" id="PTHR42743">
    <property type="entry name" value="AMINO-ACID AMINOTRANSFERASE"/>
    <property type="match status" value="1"/>
</dbReference>
<dbReference type="OrthoDB" id="9805628at2"/>
<dbReference type="InterPro" id="IPR043132">
    <property type="entry name" value="BCAT-like_C"/>
</dbReference>
<organism evidence="6 7">
    <name type="scientific">Clostridium vincentii</name>
    <dbReference type="NCBI Taxonomy" id="52704"/>
    <lineage>
        <taxon>Bacteria</taxon>
        <taxon>Bacillati</taxon>
        <taxon>Bacillota</taxon>
        <taxon>Clostridia</taxon>
        <taxon>Eubacteriales</taxon>
        <taxon>Clostridiaceae</taxon>
        <taxon>Clostridium</taxon>
    </lineage>
</organism>
<dbReference type="CDD" id="cd00449">
    <property type="entry name" value="PLPDE_IV"/>
    <property type="match status" value="1"/>
</dbReference>
<dbReference type="RefSeq" id="WP_106058980.1">
    <property type="nucleotide sequence ID" value="NZ_PVXQ01000007.1"/>
</dbReference>
<reference evidence="6 7" key="1">
    <citation type="submission" date="2018-03" db="EMBL/GenBank/DDBJ databases">
        <title>Genome sequence of Clostridium vincentii DSM 10228.</title>
        <authorList>
            <person name="Poehlein A."/>
            <person name="Daniel R."/>
        </authorList>
    </citation>
    <scope>NUCLEOTIDE SEQUENCE [LARGE SCALE GENOMIC DNA]</scope>
    <source>
        <strain evidence="6 7">DSM 10228</strain>
    </source>
</reference>
<comment type="caution">
    <text evidence="6">The sequence shown here is derived from an EMBL/GenBank/DDBJ whole genome shotgun (WGS) entry which is preliminary data.</text>
</comment>
<dbReference type="SUPFAM" id="SSF56752">
    <property type="entry name" value="D-aminoacid aminotransferase-like PLP-dependent enzymes"/>
    <property type="match status" value="1"/>
</dbReference>
<evidence type="ECO:0000256" key="2">
    <source>
        <dbReference type="ARBA" id="ARBA00009320"/>
    </source>
</evidence>
<keyword evidence="7" id="KW-1185">Reference proteome</keyword>
<evidence type="ECO:0000256" key="3">
    <source>
        <dbReference type="ARBA" id="ARBA00022898"/>
    </source>
</evidence>
<name>A0A2T0BHN7_9CLOT</name>
<sequence length="249" mass="28545">MRKIIYREDNILLDEGSFFGKGVFETILWLKKPVFLEEHITRLKIGMEVLGLENLEEEKLLEFLSKLSIENKGVKIMITPLNIVITTRNIPYGEEVYKEGMNLNISKVLRNSTSALSYIKSTCYIENILEKAKANKNGADDMLFLNEKGYITETSCSNIFLIKNHGILTPRRENGLLSGIIRKWIIENFKVQETDITLNDLKEADEVFITNSLMGIMKIKQIDDFTYNDEIGVVDIKHKYDATKLKIGG</sequence>
<proteinExistence type="inferred from homology"/>
<dbReference type="AlphaFoldDB" id="A0A2T0BHN7"/>
<dbReference type="Proteomes" id="UP000239471">
    <property type="component" value="Unassembled WGS sequence"/>
</dbReference>
<accession>A0A2T0BHN7</accession>
<gene>
    <name evidence="6" type="primary">pabC</name>
    <name evidence="6" type="ORF">CLVI_09530</name>
</gene>
<dbReference type="GO" id="GO:0046394">
    <property type="term" value="P:carboxylic acid biosynthetic process"/>
    <property type="evidence" value="ECO:0007669"/>
    <property type="project" value="UniProtKB-ARBA"/>
</dbReference>
<keyword evidence="3 5" id="KW-0663">Pyridoxal phosphate</keyword>
<evidence type="ECO:0000256" key="4">
    <source>
        <dbReference type="RuleBase" id="RU004106"/>
    </source>
</evidence>
<dbReference type="InterPro" id="IPR050571">
    <property type="entry name" value="Class-IV_PLP-Dep_Aminotrnsfr"/>
</dbReference>
<comment type="cofactor">
    <cofactor evidence="1 5">
        <name>pyridoxal 5'-phosphate</name>
        <dbReference type="ChEBI" id="CHEBI:597326"/>
    </cofactor>
</comment>
<dbReference type="FunFam" id="3.20.10.10:FF:000002">
    <property type="entry name" value="D-alanine aminotransferase"/>
    <property type="match status" value="1"/>
</dbReference>
<dbReference type="InterPro" id="IPR036038">
    <property type="entry name" value="Aminotransferase-like"/>
</dbReference>
<dbReference type="InterPro" id="IPR018300">
    <property type="entry name" value="Aminotrans_IV_CS"/>
</dbReference>
<dbReference type="PROSITE" id="PS00770">
    <property type="entry name" value="AA_TRANSFER_CLASS_4"/>
    <property type="match status" value="1"/>
</dbReference>
<evidence type="ECO:0000256" key="1">
    <source>
        <dbReference type="ARBA" id="ARBA00001933"/>
    </source>
</evidence>
<keyword evidence="6" id="KW-0456">Lyase</keyword>
<protein>
    <submittedName>
        <fullName evidence="6">Aminodeoxychorismate lyase</fullName>
        <ecNumber evidence="6">4.1.3.38</ecNumber>
    </submittedName>
</protein>
<dbReference type="InterPro" id="IPR043131">
    <property type="entry name" value="BCAT-like_N"/>
</dbReference>
<dbReference type="EMBL" id="PVXQ01000007">
    <property type="protein sequence ID" value="PRR83406.1"/>
    <property type="molecule type" value="Genomic_DNA"/>
</dbReference>
<comment type="similarity">
    <text evidence="2 4">Belongs to the class-IV pyridoxal-phosphate-dependent aminotransferase family.</text>
</comment>
<dbReference type="Gene3D" id="3.20.10.10">
    <property type="entry name" value="D-amino Acid Aminotransferase, subunit A, domain 2"/>
    <property type="match status" value="1"/>
</dbReference>
<dbReference type="InterPro" id="IPR001544">
    <property type="entry name" value="Aminotrans_IV"/>
</dbReference>
<dbReference type="GO" id="GO:0008696">
    <property type="term" value="F:4-amino-4-deoxychorismate lyase activity"/>
    <property type="evidence" value="ECO:0007669"/>
    <property type="project" value="UniProtKB-EC"/>
</dbReference>
<dbReference type="PANTHER" id="PTHR42743:SF11">
    <property type="entry name" value="AMINODEOXYCHORISMATE LYASE"/>
    <property type="match status" value="1"/>
</dbReference>
<dbReference type="GO" id="GO:0008652">
    <property type="term" value="P:amino acid biosynthetic process"/>
    <property type="evidence" value="ECO:0007669"/>
    <property type="project" value="UniProtKB-ARBA"/>
</dbReference>
<evidence type="ECO:0000256" key="5">
    <source>
        <dbReference type="RuleBase" id="RU004516"/>
    </source>
</evidence>
<dbReference type="EC" id="4.1.3.38" evidence="6"/>
<dbReference type="Pfam" id="PF01063">
    <property type="entry name" value="Aminotran_4"/>
    <property type="match status" value="1"/>
</dbReference>
<dbReference type="GO" id="GO:0005829">
    <property type="term" value="C:cytosol"/>
    <property type="evidence" value="ECO:0007669"/>
    <property type="project" value="TreeGrafter"/>
</dbReference>
<evidence type="ECO:0000313" key="7">
    <source>
        <dbReference type="Proteomes" id="UP000239471"/>
    </source>
</evidence>
<dbReference type="Gene3D" id="3.30.470.10">
    <property type="match status" value="1"/>
</dbReference>